<dbReference type="InterPro" id="IPR052709">
    <property type="entry name" value="Transposase-MT_Hybrid"/>
</dbReference>
<protein>
    <recommendedName>
        <fullName evidence="3">Transposase</fullName>
    </recommendedName>
</protein>
<proteinExistence type="predicted"/>
<evidence type="ECO:0000313" key="2">
    <source>
        <dbReference type="Proteomes" id="UP000230423"/>
    </source>
</evidence>
<dbReference type="AlphaFoldDB" id="A0A2G9V2M6"/>
<dbReference type="PANTHER" id="PTHR46060">
    <property type="entry name" value="MARINER MOS1 TRANSPOSASE-LIKE PROTEIN"/>
    <property type="match status" value="1"/>
</dbReference>
<dbReference type="InterPro" id="IPR036397">
    <property type="entry name" value="RNaseH_sf"/>
</dbReference>
<keyword evidence="2" id="KW-1185">Reference proteome</keyword>
<dbReference type="EMBL" id="KZ345038">
    <property type="protein sequence ID" value="PIO76646.1"/>
    <property type="molecule type" value="Genomic_DNA"/>
</dbReference>
<dbReference type="OrthoDB" id="5863303at2759"/>
<dbReference type="Proteomes" id="UP000230423">
    <property type="component" value="Unassembled WGS sequence"/>
</dbReference>
<evidence type="ECO:0008006" key="3">
    <source>
        <dbReference type="Google" id="ProtNLM"/>
    </source>
</evidence>
<accession>A0A2G9V2M6</accession>
<gene>
    <name evidence="1" type="ORF">TELCIR_01293</name>
</gene>
<reference evidence="1 2" key="1">
    <citation type="submission" date="2015-09" db="EMBL/GenBank/DDBJ databases">
        <title>Draft genome of the parasitic nematode Teladorsagia circumcincta isolate WARC Sus (inbred).</title>
        <authorList>
            <person name="Mitreva M."/>
        </authorList>
    </citation>
    <scope>NUCLEOTIDE SEQUENCE [LARGE SCALE GENOMIC DNA]</scope>
    <source>
        <strain evidence="1 2">S</strain>
    </source>
</reference>
<dbReference type="Gene3D" id="3.30.420.10">
    <property type="entry name" value="Ribonuclease H-like superfamily/Ribonuclease H"/>
    <property type="match status" value="1"/>
</dbReference>
<name>A0A2G9V2M6_TELCI</name>
<evidence type="ECO:0000313" key="1">
    <source>
        <dbReference type="EMBL" id="PIO76646.1"/>
    </source>
</evidence>
<sequence>MASTLGVQSFTIESGLKKLGMKKKLGRYAPHHLKPVDRDRRVDACLTLLNLHKGNRWLKHLISGDEKWIHYNIFHRKAQWVGRGETPKEVPKDVHPEGYVINLVETELTSYFASCQPAFWRNGIYKLPERWQEVVDNEGGYGRSCSLLYIGRTC</sequence>
<dbReference type="GO" id="GO:0003676">
    <property type="term" value="F:nucleic acid binding"/>
    <property type="evidence" value="ECO:0007669"/>
    <property type="project" value="InterPro"/>
</dbReference>
<organism evidence="1 2">
    <name type="scientific">Teladorsagia circumcincta</name>
    <name type="common">Brown stomach worm</name>
    <name type="synonym">Ostertagia circumcincta</name>
    <dbReference type="NCBI Taxonomy" id="45464"/>
    <lineage>
        <taxon>Eukaryota</taxon>
        <taxon>Metazoa</taxon>
        <taxon>Ecdysozoa</taxon>
        <taxon>Nematoda</taxon>
        <taxon>Chromadorea</taxon>
        <taxon>Rhabditida</taxon>
        <taxon>Rhabditina</taxon>
        <taxon>Rhabditomorpha</taxon>
        <taxon>Strongyloidea</taxon>
        <taxon>Trichostrongylidae</taxon>
        <taxon>Teladorsagia</taxon>
    </lineage>
</organism>
<dbReference type="PANTHER" id="PTHR46060:SF1">
    <property type="entry name" value="MARINER MOS1 TRANSPOSASE-LIKE PROTEIN"/>
    <property type="match status" value="1"/>
</dbReference>